<feature type="transmembrane region" description="Helical" evidence="8">
    <location>
        <begin position="298"/>
        <end position="317"/>
    </location>
</feature>
<dbReference type="InterPro" id="IPR020846">
    <property type="entry name" value="MFS_dom"/>
</dbReference>
<dbReference type="PROSITE" id="PS00216">
    <property type="entry name" value="SUGAR_TRANSPORT_1"/>
    <property type="match status" value="1"/>
</dbReference>
<keyword evidence="11" id="KW-1185">Reference proteome</keyword>
<evidence type="ECO:0000256" key="3">
    <source>
        <dbReference type="ARBA" id="ARBA00007520"/>
    </source>
</evidence>
<dbReference type="EMBL" id="CP036299">
    <property type="protein sequence ID" value="QDV30690.1"/>
    <property type="molecule type" value="Genomic_DNA"/>
</dbReference>
<comment type="function">
    <text evidence="1">Resistance to tetracycline by an active tetracycline efflux. This is an energy-dependent process that decreases the accumulation of the antibiotic in whole cells. This protein functions as a metal-tetracycline/H(+) antiporter.</text>
</comment>
<feature type="transmembrane region" description="Helical" evidence="8">
    <location>
        <begin position="182"/>
        <end position="204"/>
    </location>
</feature>
<dbReference type="PANTHER" id="PTHR23504:SF15">
    <property type="entry name" value="MAJOR FACILITATOR SUPERFAMILY (MFS) PROFILE DOMAIN-CONTAINING PROTEIN"/>
    <property type="match status" value="1"/>
</dbReference>
<dbReference type="InterPro" id="IPR011701">
    <property type="entry name" value="MFS"/>
</dbReference>
<keyword evidence="5 8" id="KW-0812">Transmembrane</keyword>
<evidence type="ECO:0000256" key="4">
    <source>
        <dbReference type="ARBA" id="ARBA00022448"/>
    </source>
</evidence>
<evidence type="ECO:0000256" key="6">
    <source>
        <dbReference type="ARBA" id="ARBA00022989"/>
    </source>
</evidence>
<dbReference type="SUPFAM" id="SSF103473">
    <property type="entry name" value="MFS general substrate transporter"/>
    <property type="match status" value="1"/>
</dbReference>
<dbReference type="InterPro" id="IPR036259">
    <property type="entry name" value="MFS_trans_sf"/>
</dbReference>
<evidence type="ECO:0000313" key="11">
    <source>
        <dbReference type="Proteomes" id="UP000315349"/>
    </source>
</evidence>
<feature type="transmembrane region" description="Helical" evidence="8">
    <location>
        <begin position="323"/>
        <end position="344"/>
    </location>
</feature>
<dbReference type="InterPro" id="IPR001958">
    <property type="entry name" value="Tet-R_TetA/multi-R_MdtG-like"/>
</dbReference>
<organism evidence="10 11">
    <name type="scientific">Planctopirus ephydatiae</name>
    <dbReference type="NCBI Taxonomy" id="2528019"/>
    <lineage>
        <taxon>Bacteria</taxon>
        <taxon>Pseudomonadati</taxon>
        <taxon>Planctomycetota</taxon>
        <taxon>Planctomycetia</taxon>
        <taxon>Planctomycetales</taxon>
        <taxon>Planctomycetaceae</taxon>
        <taxon>Planctopirus</taxon>
    </lineage>
</organism>
<dbReference type="PROSITE" id="PS50850">
    <property type="entry name" value="MFS"/>
    <property type="match status" value="1"/>
</dbReference>
<accession>A0A518GPZ9</accession>
<feature type="transmembrane region" description="Helical" evidence="8">
    <location>
        <begin position="265"/>
        <end position="286"/>
    </location>
</feature>
<protein>
    <submittedName>
        <fullName evidence="10">Tetracycline resistance protein, class C</fullName>
    </submittedName>
</protein>
<dbReference type="Gene3D" id="1.20.1250.20">
    <property type="entry name" value="MFS general substrate transporter like domains"/>
    <property type="match status" value="1"/>
</dbReference>
<feature type="transmembrane region" description="Helical" evidence="8">
    <location>
        <begin position="356"/>
        <end position="382"/>
    </location>
</feature>
<keyword evidence="4" id="KW-0813">Transport</keyword>
<reference evidence="10 11" key="1">
    <citation type="submission" date="2019-02" db="EMBL/GenBank/DDBJ databases">
        <title>Deep-cultivation of Planctomycetes and their phenomic and genomic characterization uncovers novel biology.</title>
        <authorList>
            <person name="Wiegand S."/>
            <person name="Jogler M."/>
            <person name="Boedeker C."/>
            <person name="Pinto D."/>
            <person name="Vollmers J."/>
            <person name="Rivas-Marin E."/>
            <person name="Kohn T."/>
            <person name="Peeters S.H."/>
            <person name="Heuer A."/>
            <person name="Rast P."/>
            <person name="Oberbeckmann S."/>
            <person name="Bunk B."/>
            <person name="Jeske O."/>
            <person name="Meyerdierks A."/>
            <person name="Storesund J.E."/>
            <person name="Kallscheuer N."/>
            <person name="Luecker S."/>
            <person name="Lage O.M."/>
            <person name="Pohl T."/>
            <person name="Merkel B.J."/>
            <person name="Hornburger P."/>
            <person name="Mueller R.-W."/>
            <person name="Bruemmer F."/>
            <person name="Labrenz M."/>
            <person name="Spormann A.M."/>
            <person name="Op den Camp H."/>
            <person name="Overmann J."/>
            <person name="Amann R."/>
            <person name="Jetten M.S.M."/>
            <person name="Mascher T."/>
            <person name="Medema M.H."/>
            <person name="Devos D.P."/>
            <person name="Kaster A.-K."/>
            <person name="Ovreas L."/>
            <person name="Rohde M."/>
            <person name="Galperin M.Y."/>
            <person name="Jogler C."/>
        </authorList>
    </citation>
    <scope>NUCLEOTIDE SEQUENCE [LARGE SCALE GENOMIC DNA]</scope>
    <source>
        <strain evidence="10 11">Spb1</strain>
    </source>
</reference>
<feature type="transmembrane region" description="Helical" evidence="8">
    <location>
        <begin position="21"/>
        <end position="42"/>
    </location>
</feature>
<dbReference type="GO" id="GO:0016020">
    <property type="term" value="C:membrane"/>
    <property type="evidence" value="ECO:0007669"/>
    <property type="project" value="UniProtKB-SubCell"/>
</dbReference>
<name>A0A518GPZ9_9PLAN</name>
<dbReference type="CDD" id="cd17388">
    <property type="entry name" value="MFS_TetA"/>
    <property type="match status" value="1"/>
</dbReference>
<keyword evidence="7 8" id="KW-0472">Membrane</keyword>
<dbReference type="OrthoDB" id="9793283at2"/>
<comment type="similarity">
    <text evidence="3">Belongs to the major facilitator superfamily. TCR/Tet family.</text>
</comment>
<feature type="transmembrane region" description="Helical" evidence="8">
    <location>
        <begin position="152"/>
        <end position="176"/>
    </location>
</feature>
<evidence type="ECO:0000256" key="7">
    <source>
        <dbReference type="ARBA" id="ARBA00023136"/>
    </source>
</evidence>
<evidence type="ECO:0000313" key="10">
    <source>
        <dbReference type="EMBL" id="QDV30690.1"/>
    </source>
</evidence>
<dbReference type="KEGG" id="peh:Spb1_26240"/>
<dbReference type="RefSeq" id="WP_145300444.1">
    <property type="nucleotide sequence ID" value="NZ_CP036299.1"/>
</dbReference>
<dbReference type="InterPro" id="IPR005829">
    <property type="entry name" value="Sugar_transporter_CS"/>
</dbReference>
<dbReference type="GO" id="GO:0022857">
    <property type="term" value="F:transmembrane transporter activity"/>
    <property type="evidence" value="ECO:0007669"/>
    <property type="project" value="InterPro"/>
</dbReference>
<comment type="subcellular location">
    <subcellularLocation>
        <location evidence="2">Membrane</location>
        <topology evidence="2">Multi-pass membrane protein</topology>
    </subcellularLocation>
</comment>
<sequence>MSSPTFRELPPESLKGGGQKQAGIQFILCTLLLDVLGIGLIIPVLPDLVKMLAGKDNSDASLWYGSLITAYATMQFLFAPLIGALSDRFGRRPVLLTSIAVLTFDFLLTAFAPNLWWLLVARILSGMTAANITAANAYIADISDETTRVRNFGLAGAMFGLGFVLGPLLGGFAGSYSSRLPFLLAALLSAVNFLYGWLVLPESLPANARHWPRRSSFFPGTSLRSLRVEPVVFGLAIAYFCVSFGEMTLRSTWILFTEERFHWDAFQNGLALSMVGLMTAFVQAVLVRRFNNRFGERAALLTGLFISMLAYIGYALATRGEMMFAIIMLSSLGGISGPTAQSIIAKRVDPKTQGQVQGALSSIASLTAILAPSLGTGAFWYFTHAPQKLYFPGIPFVIAAIFAFLALLITAWVTQSISTSHKAIEPSHHT</sequence>
<dbReference type="Proteomes" id="UP000315349">
    <property type="component" value="Chromosome"/>
</dbReference>
<proteinExistence type="inferred from homology"/>
<dbReference type="Pfam" id="PF07690">
    <property type="entry name" value="MFS_1"/>
    <property type="match status" value="1"/>
</dbReference>
<feature type="transmembrane region" description="Helical" evidence="8">
    <location>
        <begin position="119"/>
        <end position="140"/>
    </location>
</feature>
<keyword evidence="6 8" id="KW-1133">Transmembrane helix</keyword>
<evidence type="ECO:0000256" key="1">
    <source>
        <dbReference type="ARBA" id="ARBA00003279"/>
    </source>
</evidence>
<dbReference type="PRINTS" id="PR01035">
    <property type="entry name" value="TCRTETA"/>
</dbReference>
<evidence type="ECO:0000256" key="5">
    <source>
        <dbReference type="ARBA" id="ARBA00022692"/>
    </source>
</evidence>
<feature type="transmembrane region" description="Helical" evidence="8">
    <location>
        <begin position="394"/>
        <end position="413"/>
    </location>
</feature>
<feature type="transmembrane region" description="Helical" evidence="8">
    <location>
        <begin position="225"/>
        <end position="245"/>
    </location>
</feature>
<feature type="transmembrane region" description="Helical" evidence="8">
    <location>
        <begin position="94"/>
        <end position="113"/>
    </location>
</feature>
<dbReference type="AlphaFoldDB" id="A0A518GPZ9"/>
<feature type="domain" description="Major facilitator superfamily (MFS) profile" evidence="9">
    <location>
        <begin position="23"/>
        <end position="418"/>
    </location>
</feature>
<evidence type="ECO:0000256" key="8">
    <source>
        <dbReference type="SAM" id="Phobius"/>
    </source>
</evidence>
<evidence type="ECO:0000259" key="9">
    <source>
        <dbReference type="PROSITE" id="PS50850"/>
    </source>
</evidence>
<evidence type="ECO:0000256" key="2">
    <source>
        <dbReference type="ARBA" id="ARBA00004141"/>
    </source>
</evidence>
<dbReference type="PANTHER" id="PTHR23504">
    <property type="entry name" value="MAJOR FACILITATOR SUPERFAMILY DOMAIN-CONTAINING PROTEIN 10"/>
    <property type="match status" value="1"/>
</dbReference>
<gene>
    <name evidence="10" type="primary">tetA_1</name>
    <name evidence="10" type="ORF">Spb1_26240</name>
</gene>
<feature type="transmembrane region" description="Helical" evidence="8">
    <location>
        <begin position="62"/>
        <end position="82"/>
    </location>
</feature>